<comment type="caution">
    <text evidence="5">The sequence shown here is derived from an EMBL/GenBank/DDBJ whole genome shotgun (WGS) entry which is preliminary data.</text>
</comment>
<dbReference type="PROSITE" id="PS01124">
    <property type="entry name" value="HTH_ARAC_FAMILY_2"/>
    <property type="match status" value="1"/>
</dbReference>
<accession>A0ABS4CFP2</accession>
<proteinExistence type="predicted"/>
<dbReference type="SUPFAM" id="SSF51215">
    <property type="entry name" value="Regulatory protein AraC"/>
    <property type="match status" value="1"/>
</dbReference>
<dbReference type="PANTHER" id="PTHR43280:SF2">
    <property type="entry name" value="HTH-TYPE TRANSCRIPTIONAL REGULATOR EXSA"/>
    <property type="match status" value="1"/>
</dbReference>
<reference evidence="5 6" key="1">
    <citation type="submission" date="2020-12" db="EMBL/GenBank/DDBJ databases">
        <title>Vagococcus allomyrinae sp. nov. and Enterococcus lavae sp. nov., isolated from the larvae of Allomyrina dichotoma.</title>
        <authorList>
            <person name="Lee S.D."/>
        </authorList>
    </citation>
    <scope>NUCLEOTIDE SEQUENCE [LARGE SCALE GENOMIC DNA]</scope>
    <source>
        <strain evidence="5 6">BWM-S5</strain>
    </source>
</reference>
<gene>
    <name evidence="5" type="ORF">I6N96_00560</name>
</gene>
<keyword evidence="2" id="KW-0238">DNA-binding</keyword>
<dbReference type="PROSITE" id="PS00041">
    <property type="entry name" value="HTH_ARAC_FAMILY_1"/>
    <property type="match status" value="1"/>
</dbReference>
<dbReference type="InterPro" id="IPR013096">
    <property type="entry name" value="Cupin_2"/>
</dbReference>
<keyword evidence="6" id="KW-1185">Reference proteome</keyword>
<feature type="domain" description="HTH araC/xylS-type" evidence="4">
    <location>
        <begin position="175"/>
        <end position="273"/>
    </location>
</feature>
<dbReference type="Pfam" id="PF12833">
    <property type="entry name" value="HTH_18"/>
    <property type="match status" value="1"/>
</dbReference>
<dbReference type="InterPro" id="IPR014710">
    <property type="entry name" value="RmlC-like_jellyroll"/>
</dbReference>
<dbReference type="Gene3D" id="1.10.10.60">
    <property type="entry name" value="Homeodomain-like"/>
    <property type="match status" value="2"/>
</dbReference>
<dbReference type="InterPro" id="IPR037923">
    <property type="entry name" value="HTH-like"/>
</dbReference>
<evidence type="ECO:0000313" key="6">
    <source>
        <dbReference type="Proteomes" id="UP000673375"/>
    </source>
</evidence>
<evidence type="ECO:0000313" key="5">
    <source>
        <dbReference type="EMBL" id="MBP1044752.1"/>
    </source>
</evidence>
<keyword evidence="3" id="KW-0804">Transcription</keyword>
<dbReference type="Proteomes" id="UP000673375">
    <property type="component" value="Unassembled WGS sequence"/>
</dbReference>
<dbReference type="SUPFAM" id="SSF46689">
    <property type="entry name" value="Homeodomain-like"/>
    <property type="match status" value="2"/>
</dbReference>
<name>A0ABS4CFP2_9ENTE</name>
<dbReference type="InterPro" id="IPR009057">
    <property type="entry name" value="Homeodomain-like_sf"/>
</dbReference>
<dbReference type="RefSeq" id="WP_209555555.1">
    <property type="nucleotide sequence ID" value="NZ_JAEDXU010000001.1"/>
</dbReference>
<protein>
    <submittedName>
        <fullName evidence="5">AraC family transcriptional regulator</fullName>
    </submittedName>
</protein>
<dbReference type="SMART" id="SM00342">
    <property type="entry name" value="HTH_ARAC"/>
    <property type="match status" value="1"/>
</dbReference>
<dbReference type="Gene3D" id="2.60.120.10">
    <property type="entry name" value="Jelly Rolls"/>
    <property type="match status" value="1"/>
</dbReference>
<dbReference type="InterPro" id="IPR018062">
    <property type="entry name" value="HTH_AraC-typ_CS"/>
</dbReference>
<dbReference type="PANTHER" id="PTHR43280">
    <property type="entry name" value="ARAC-FAMILY TRANSCRIPTIONAL REGULATOR"/>
    <property type="match status" value="1"/>
</dbReference>
<sequence length="279" mass="32509">MAIHEFVRSDNPLLPIKIWNQQLSGPELTSPVHWHRSLEILFVTSGRVGLILEGKQYILEAGELVIINSGEIHQIFAVEPEDRMKGVTLLIPSEFIQTWFRELDKGLFAPELVQKNKTILLEQIKKISHLYEQKADYYEVEIVSQVLQLLTQLYKHTRVPAEIENRLFEIKERLSAVLDLIERSYQNPLTLEEAASAAGYSVSYFSKIFTATMKISFYQYLIDFRLSKSIRELQTTDKTITDIAIDNGFTSIHSYIQSFKRSYQLTPKEYQLRIRNRHK</sequence>
<dbReference type="InterPro" id="IPR018060">
    <property type="entry name" value="HTH_AraC"/>
</dbReference>
<evidence type="ECO:0000256" key="3">
    <source>
        <dbReference type="ARBA" id="ARBA00023163"/>
    </source>
</evidence>
<organism evidence="5 6">
    <name type="scientific">Enterococcus larvae</name>
    <dbReference type="NCBI Taxonomy" id="2794352"/>
    <lineage>
        <taxon>Bacteria</taxon>
        <taxon>Bacillati</taxon>
        <taxon>Bacillota</taxon>
        <taxon>Bacilli</taxon>
        <taxon>Lactobacillales</taxon>
        <taxon>Enterococcaceae</taxon>
        <taxon>Enterococcus</taxon>
    </lineage>
</organism>
<keyword evidence="1" id="KW-0805">Transcription regulation</keyword>
<dbReference type="CDD" id="cd02208">
    <property type="entry name" value="cupin_RmlC-like"/>
    <property type="match status" value="1"/>
</dbReference>
<evidence type="ECO:0000256" key="1">
    <source>
        <dbReference type="ARBA" id="ARBA00023015"/>
    </source>
</evidence>
<evidence type="ECO:0000259" key="4">
    <source>
        <dbReference type="PROSITE" id="PS01124"/>
    </source>
</evidence>
<dbReference type="EMBL" id="JAEDXU010000001">
    <property type="protein sequence ID" value="MBP1044752.1"/>
    <property type="molecule type" value="Genomic_DNA"/>
</dbReference>
<dbReference type="Pfam" id="PF07883">
    <property type="entry name" value="Cupin_2"/>
    <property type="match status" value="1"/>
</dbReference>
<evidence type="ECO:0000256" key="2">
    <source>
        <dbReference type="ARBA" id="ARBA00023125"/>
    </source>
</evidence>